<evidence type="ECO:0000313" key="6">
    <source>
        <dbReference type="Proteomes" id="UP000272560"/>
    </source>
</evidence>
<feature type="domain" description="Fumarylacetoacetase-like C-terminal" evidence="4">
    <location>
        <begin position="14"/>
        <end position="203"/>
    </location>
</feature>
<dbReference type="Proteomes" id="UP000272560">
    <property type="component" value="Unassembled WGS sequence"/>
</dbReference>
<evidence type="ECO:0000256" key="1">
    <source>
        <dbReference type="ARBA" id="ARBA00022723"/>
    </source>
</evidence>
<dbReference type="Gene3D" id="3.90.850.10">
    <property type="entry name" value="Fumarylacetoacetase-like, C-terminal domain"/>
    <property type="match status" value="1"/>
</dbReference>
<reference evidence="5 6" key="1">
    <citation type="submission" date="2018-09" db="EMBL/GenBank/DDBJ databases">
        <title>Novel species of Arthrobacter.</title>
        <authorList>
            <person name="Liu Q."/>
            <person name="Xin Y.-H."/>
        </authorList>
    </citation>
    <scope>NUCLEOTIDE SEQUENCE [LARGE SCALE GENOMIC DNA]</scope>
    <source>
        <strain evidence="5 6">Hz2</strain>
    </source>
</reference>
<dbReference type="GO" id="GO:0046872">
    <property type="term" value="F:metal ion binding"/>
    <property type="evidence" value="ECO:0007669"/>
    <property type="project" value="UniProtKB-KW"/>
</dbReference>
<gene>
    <name evidence="5" type="ORF">D6T63_16575</name>
</gene>
<feature type="binding site" evidence="2">
    <location>
        <position position="373"/>
    </location>
    <ligand>
        <name>Mg(2+)</name>
        <dbReference type="ChEBI" id="CHEBI:18420"/>
    </ligand>
</feature>
<dbReference type="Pfam" id="PF03737">
    <property type="entry name" value="RraA-like"/>
    <property type="match status" value="1"/>
</dbReference>
<dbReference type="Pfam" id="PF01557">
    <property type="entry name" value="FAA_hydrolase"/>
    <property type="match status" value="1"/>
</dbReference>
<proteinExistence type="predicted"/>
<accession>A0A3A5LYL7</accession>
<feature type="compositionally biased region" description="Polar residues" evidence="3">
    <location>
        <begin position="209"/>
        <end position="219"/>
    </location>
</feature>
<dbReference type="SUPFAM" id="SSF56529">
    <property type="entry name" value="FAH"/>
    <property type="match status" value="1"/>
</dbReference>
<keyword evidence="2" id="KW-0460">Magnesium</keyword>
<dbReference type="PANTHER" id="PTHR11820:SF112">
    <property type="entry name" value="FUMARYLACETOACETATE HYDROLASE FAMILY PROTEIN (AFU_ORTHOLOGUE AFUA_1G02370)-RELATED"/>
    <property type="match status" value="1"/>
</dbReference>
<dbReference type="OrthoDB" id="9805307at2"/>
<protein>
    <submittedName>
        <fullName evidence="5">Fumarylacetoacetate hydrolase family protein</fullName>
    </submittedName>
</protein>
<sequence>MEPVAESLLAATRKIIAVHINYPSRAAQRGRTPEQPSYFLKPPSSLALSGAGVERPAGCELLGFEGEVALVIGAPARRVSPADAWGHVQWVTAGNDLGVYDLRYADKGSNLRSKGGDGFTPVGPELIPAADVDPAALRIRTWHNGVLVQDDTTADLLFPFARLVADLSQLLTLETGDIILTGTPAGASVARPGDLLEVEVTSGVLSTGRLTTPVSNGTTPFADFGAQPRADDVQREEAYGSREAAGLGDPVPVLTPELKARLERVSTATLSSQLRKRGLNNVSIDGLSSTKPGKRVVGIARTLRYVPNREDLFTAHGGGYNAQKRAIDTVNEGEILVMEARGEKGTGTVGDILALRAQVRGAAAIITDGGVRDFATVAAMDMPTFYANPHPAVLGRRHIPWDTDVTIACGGTTVQPGDIIVADTDGILVIPPALAEELANEAVAQEREETFIAEMVTEGHGIDGLYPLNAAWRARYEDWRSDD</sequence>
<dbReference type="InterPro" id="IPR011234">
    <property type="entry name" value="Fumarylacetoacetase-like_C"/>
</dbReference>
<evidence type="ECO:0000313" key="5">
    <source>
        <dbReference type="EMBL" id="RJT76216.1"/>
    </source>
</evidence>
<dbReference type="NCBIfam" id="NF006093">
    <property type="entry name" value="PRK08245.1"/>
    <property type="match status" value="1"/>
</dbReference>
<organism evidence="5 6">
    <name type="scientific">Arthrobacter cheniae</name>
    <dbReference type="NCBI Taxonomy" id="1258888"/>
    <lineage>
        <taxon>Bacteria</taxon>
        <taxon>Bacillati</taxon>
        <taxon>Actinomycetota</taxon>
        <taxon>Actinomycetes</taxon>
        <taxon>Micrococcales</taxon>
        <taxon>Micrococcaceae</taxon>
        <taxon>Arthrobacter</taxon>
    </lineage>
</organism>
<dbReference type="CDD" id="cd16841">
    <property type="entry name" value="RraA_family"/>
    <property type="match status" value="1"/>
</dbReference>
<evidence type="ECO:0000256" key="2">
    <source>
        <dbReference type="PIRSR" id="PIRSR605493-1"/>
    </source>
</evidence>
<keyword evidence="1 2" id="KW-0479">Metal-binding</keyword>
<feature type="region of interest" description="Disordered" evidence="3">
    <location>
        <begin position="209"/>
        <end position="229"/>
    </location>
</feature>
<keyword evidence="6" id="KW-1185">Reference proteome</keyword>
<dbReference type="SUPFAM" id="SSF89562">
    <property type="entry name" value="RraA-like"/>
    <property type="match status" value="1"/>
</dbReference>
<comment type="caution">
    <text evidence="5">The sequence shown here is derived from an EMBL/GenBank/DDBJ whole genome shotgun (WGS) entry which is preliminary data.</text>
</comment>
<dbReference type="GO" id="GO:0016787">
    <property type="term" value="F:hydrolase activity"/>
    <property type="evidence" value="ECO:0007669"/>
    <property type="project" value="UniProtKB-KW"/>
</dbReference>
<name>A0A3A5LYL7_9MICC</name>
<evidence type="ECO:0000259" key="4">
    <source>
        <dbReference type="Pfam" id="PF01557"/>
    </source>
</evidence>
<feature type="binding site" evidence="2">
    <location>
        <position position="372"/>
    </location>
    <ligand>
        <name>substrate</name>
    </ligand>
</feature>
<dbReference type="InterPro" id="IPR036663">
    <property type="entry name" value="Fumarylacetoacetase_C_sf"/>
</dbReference>
<dbReference type="InterPro" id="IPR005493">
    <property type="entry name" value="RraA/RraA-like"/>
</dbReference>
<comment type="cofactor">
    <cofactor evidence="2">
        <name>Mg(2+)</name>
        <dbReference type="ChEBI" id="CHEBI:18420"/>
    </cofactor>
</comment>
<dbReference type="AlphaFoldDB" id="A0A3A5LYL7"/>
<dbReference type="NCBIfam" id="NF009399">
    <property type="entry name" value="PRK12764.1"/>
    <property type="match status" value="1"/>
</dbReference>
<dbReference type="PANTHER" id="PTHR11820">
    <property type="entry name" value="ACYLPYRUVASE"/>
    <property type="match status" value="1"/>
</dbReference>
<dbReference type="RefSeq" id="WP_120150165.1">
    <property type="nucleotide sequence ID" value="NZ_QZVT01000012.1"/>
</dbReference>
<evidence type="ECO:0000256" key="3">
    <source>
        <dbReference type="SAM" id="MobiDB-lite"/>
    </source>
</evidence>
<keyword evidence="5" id="KW-0378">Hydrolase</keyword>
<dbReference type="InterPro" id="IPR036704">
    <property type="entry name" value="RraA/RraA-like_sf"/>
</dbReference>
<dbReference type="EMBL" id="QZVT01000012">
    <property type="protein sequence ID" value="RJT76216.1"/>
    <property type="molecule type" value="Genomic_DNA"/>
</dbReference>
<feature type="binding site" evidence="2">
    <location>
        <begin position="350"/>
        <end position="353"/>
    </location>
    <ligand>
        <name>substrate</name>
    </ligand>
</feature>
<dbReference type="Gene3D" id="3.50.30.40">
    <property type="entry name" value="Ribonuclease E inhibitor RraA/RraA-like"/>
    <property type="match status" value="1"/>
</dbReference>